<evidence type="ECO:0000256" key="1">
    <source>
        <dbReference type="SAM" id="SignalP"/>
    </source>
</evidence>
<organism evidence="2 3">
    <name type="scientific">Beauveria bassiana</name>
    <name type="common">White muscardine disease fungus</name>
    <name type="synonym">Tritirachium shiotae</name>
    <dbReference type="NCBI Taxonomy" id="176275"/>
    <lineage>
        <taxon>Eukaryota</taxon>
        <taxon>Fungi</taxon>
        <taxon>Dikarya</taxon>
        <taxon>Ascomycota</taxon>
        <taxon>Pezizomycotina</taxon>
        <taxon>Sordariomycetes</taxon>
        <taxon>Hypocreomycetidae</taxon>
        <taxon>Hypocreales</taxon>
        <taxon>Cordycipitaceae</taxon>
        <taxon>Beauveria</taxon>
    </lineage>
</organism>
<feature type="chain" id="PRO_5014834272" evidence="1">
    <location>
        <begin position="20"/>
        <end position="64"/>
    </location>
</feature>
<dbReference type="EMBL" id="MRVG01000016">
    <property type="protein sequence ID" value="PMB63784.1"/>
    <property type="molecule type" value="Genomic_DNA"/>
</dbReference>
<reference evidence="2 3" key="1">
    <citation type="journal article" date="2016" name="Appl. Microbiol. Biotechnol.">
        <title>Characterization of T-DNA insertion mutants with decreased virulence in the entomopathogenic fungus Beauveria bassiana JEF-007.</title>
        <authorList>
            <person name="Kim S."/>
            <person name="Lee S.J."/>
            <person name="Nai Y.S."/>
            <person name="Yu J.S."/>
            <person name="Lee M.R."/>
            <person name="Yang Y.T."/>
            <person name="Kim J.S."/>
        </authorList>
    </citation>
    <scope>NUCLEOTIDE SEQUENCE [LARGE SCALE GENOMIC DNA]</scope>
    <source>
        <strain evidence="2 3">JEF-007</strain>
    </source>
</reference>
<evidence type="ECO:0000313" key="3">
    <source>
        <dbReference type="Proteomes" id="UP000235728"/>
    </source>
</evidence>
<evidence type="ECO:0000313" key="2">
    <source>
        <dbReference type="EMBL" id="PMB63784.1"/>
    </source>
</evidence>
<gene>
    <name evidence="2" type="ORF">BM221_010255</name>
</gene>
<name>A0A2N6N927_BEABA</name>
<proteinExistence type="predicted"/>
<dbReference type="AlphaFoldDB" id="A0A2N6N927"/>
<keyword evidence="1" id="KW-0732">Signal</keyword>
<feature type="signal peptide" evidence="1">
    <location>
        <begin position="1"/>
        <end position="19"/>
    </location>
</feature>
<protein>
    <submittedName>
        <fullName evidence="2">Uncharacterized protein</fullName>
    </submittedName>
</protein>
<comment type="caution">
    <text evidence="2">The sequence shown here is derived from an EMBL/GenBank/DDBJ whole genome shotgun (WGS) entry which is preliminary data.</text>
</comment>
<dbReference type="Proteomes" id="UP000235728">
    <property type="component" value="Unassembled WGS sequence"/>
</dbReference>
<accession>A0A2N6N927</accession>
<dbReference type="OMA" id="QAHMLLC"/>
<sequence length="64" mass="6613">MQAHMLLCLALAAFNSVDAFPLAGLFAREQLNSMANIHLPGVASARGPYQAEASAADAAEVLGQ</sequence>